<dbReference type="Proteomes" id="UP000475532">
    <property type="component" value="Unassembled WGS sequence"/>
</dbReference>
<sequence length="128" mass="14312">MNRMESYIRDRHDDAHQRRCEAEAKMLAGLDEGEDIAAAVAAVAAARATASWWDEPVTGIDHEGLDPVEALWRARESARRALTDHSIPRHADPFAQGFAVAFIEAARTFYRDTAHLDALTTRTERTHS</sequence>
<name>A0A6L9QTV5_9ACTN</name>
<comment type="caution">
    <text evidence="1">The sequence shown here is derived from an EMBL/GenBank/DDBJ whole genome shotgun (WGS) entry which is preliminary data.</text>
</comment>
<accession>A0A6L9QTV5</accession>
<dbReference type="RefSeq" id="WP_163063424.1">
    <property type="nucleotide sequence ID" value="NZ_JAAGLI010001092.1"/>
</dbReference>
<evidence type="ECO:0000313" key="2">
    <source>
        <dbReference type="Proteomes" id="UP000475532"/>
    </source>
</evidence>
<protein>
    <submittedName>
        <fullName evidence="1">Uncharacterized protein</fullName>
    </submittedName>
</protein>
<gene>
    <name evidence="1" type="ORF">G3I70_40935</name>
</gene>
<proteinExistence type="predicted"/>
<dbReference type="AlphaFoldDB" id="A0A6L9QTV5"/>
<evidence type="ECO:0000313" key="1">
    <source>
        <dbReference type="EMBL" id="NEA28821.1"/>
    </source>
</evidence>
<reference evidence="1 2" key="1">
    <citation type="submission" date="2020-01" db="EMBL/GenBank/DDBJ databases">
        <title>Insect and environment-associated Actinomycetes.</title>
        <authorList>
            <person name="Currrie C."/>
            <person name="Chevrette M."/>
            <person name="Carlson C."/>
            <person name="Stubbendieck R."/>
            <person name="Wendt-Pienkowski E."/>
        </authorList>
    </citation>
    <scope>NUCLEOTIDE SEQUENCE [LARGE SCALE GENOMIC DNA]</scope>
    <source>
        <strain evidence="1 2">SID10258</strain>
    </source>
</reference>
<organism evidence="1 2">
    <name type="scientific">Actinomadura bangladeshensis</name>
    <dbReference type="NCBI Taxonomy" id="453573"/>
    <lineage>
        <taxon>Bacteria</taxon>
        <taxon>Bacillati</taxon>
        <taxon>Actinomycetota</taxon>
        <taxon>Actinomycetes</taxon>
        <taxon>Streptosporangiales</taxon>
        <taxon>Thermomonosporaceae</taxon>
        <taxon>Actinomadura</taxon>
    </lineage>
</organism>
<dbReference type="EMBL" id="JAAGLI010001092">
    <property type="protein sequence ID" value="NEA28821.1"/>
    <property type="molecule type" value="Genomic_DNA"/>
</dbReference>